<evidence type="ECO:0000256" key="1">
    <source>
        <dbReference type="ARBA" id="ARBA00023125"/>
    </source>
</evidence>
<dbReference type="EMBL" id="JAAKZH010000005">
    <property type="protein sequence ID" value="NGO65380.1"/>
    <property type="molecule type" value="Genomic_DNA"/>
</dbReference>
<dbReference type="Proteomes" id="UP000477849">
    <property type="component" value="Unassembled WGS sequence"/>
</dbReference>
<dbReference type="GO" id="GO:0003700">
    <property type="term" value="F:DNA-binding transcription factor activity"/>
    <property type="evidence" value="ECO:0007669"/>
    <property type="project" value="TreeGrafter"/>
</dbReference>
<evidence type="ECO:0000256" key="2">
    <source>
        <dbReference type="PROSITE-ProRule" id="PRU00335"/>
    </source>
</evidence>
<evidence type="ECO:0000313" key="4">
    <source>
        <dbReference type="EMBL" id="NGO65380.1"/>
    </source>
</evidence>
<dbReference type="RefSeq" id="WP_163902106.1">
    <property type="nucleotide sequence ID" value="NZ_CP048427.1"/>
</dbReference>
<organism evidence="4 5">
    <name type="scientific">Rhizobium daejeonense</name>
    <dbReference type="NCBI Taxonomy" id="240521"/>
    <lineage>
        <taxon>Bacteria</taxon>
        <taxon>Pseudomonadati</taxon>
        <taxon>Pseudomonadota</taxon>
        <taxon>Alphaproteobacteria</taxon>
        <taxon>Hyphomicrobiales</taxon>
        <taxon>Rhizobiaceae</taxon>
        <taxon>Rhizobium/Agrobacterium group</taxon>
        <taxon>Rhizobium</taxon>
    </lineage>
</organism>
<dbReference type="InterPro" id="IPR001647">
    <property type="entry name" value="HTH_TetR"/>
</dbReference>
<feature type="domain" description="HTH tetR-type" evidence="3">
    <location>
        <begin position="7"/>
        <end position="67"/>
    </location>
</feature>
<protein>
    <submittedName>
        <fullName evidence="4">TetR/AcrR family transcriptional regulator</fullName>
    </submittedName>
</protein>
<feature type="DNA-binding region" description="H-T-H motif" evidence="2">
    <location>
        <begin position="30"/>
        <end position="49"/>
    </location>
</feature>
<evidence type="ECO:0000259" key="3">
    <source>
        <dbReference type="PROSITE" id="PS50977"/>
    </source>
</evidence>
<evidence type="ECO:0000313" key="5">
    <source>
        <dbReference type="Proteomes" id="UP000477849"/>
    </source>
</evidence>
<sequence length="195" mass="21103">MDELKTDHKRATVLAAALATFMAYGYKRTTMDDIARAAGLSRPALYLLYRNKADVFRACVEVKMEEMRVKVAGCFDGRGSLSGQVEAALIEGILRPHEEIAGTPHGAELFDVNHEFSGDLFLAWMTTIETEIATGLLAAAEAGQIGTASGHVSLQEIASILLDAVEGMKMRTPGIDVLSRKLPVLVRMLIAPLET</sequence>
<dbReference type="PANTHER" id="PTHR30055">
    <property type="entry name" value="HTH-TYPE TRANSCRIPTIONAL REGULATOR RUTR"/>
    <property type="match status" value="1"/>
</dbReference>
<proteinExistence type="predicted"/>
<dbReference type="PANTHER" id="PTHR30055:SF146">
    <property type="entry name" value="HTH-TYPE TRANSCRIPTIONAL DUAL REGULATOR CECR"/>
    <property type="match status" value="1"/>
</dbReference>
<accession>A0A6M1S823</accession>
<keyword evidence="1 2" id="KW-0238">DNA-binding</keyword>
<dbReference type="GO" id="GO:0000976">
    <property type="term" value="F:transcription cis-regulatory region binding"/>
    <property type="evidence" value="ECO:0007669"/>
    <property type="project" value="TreeGrafter"/>
</dbReference>
<dbReference type="InterPro" id="IPR050109">
    <property type="entry name" value="HTH-type_TetR-like_transc_reg"/>
</dbReference>
<gene>
    <name evidence="4" type="ORF">G6N76_17050</name>
</gene>
<keyword evidence="5" id="KW-1185">Reference proteome</keyword>
<dbReference type="InterPro" id="IPR009057">
    <property type="entry name" value="Homeodomain-like_sf"/>
</dbReference>
<dbReference type="Gene3D" id="1.10.357.10">
    <property type="entry name" value="Tetracycline Repressor, domain 2"/>
    <property type="match status" value="1"/>
</dbReference>
<dbReference type="AlphaFoldDB" id="A0A6M1S823"/>
<dbReference type="PROSITE" id="PS50977">
    <property type="entry name" value="HTH_TETR_2"/>
    <property type="match status" value="1"/>
</dbReference>
<dbReference type="Pfam" id="PF00440">
    <property type="entry name" value="TetR_N"/>
    <property type="match status" value="1"/>
</dbReference>
<name>A0A6M1S823_9HYPH</name>
<dbReference type="SUPFAM" id="SSF46689">
    <property type="entry name" value="Homeodomain-like"/>
    <property type="match status" value="1"/>
</dbReference>
<dbReference type="PRINTS" id="PR00455">
    <property type="entry name" value="HTHTETR"/>
</dbReference>
<comment type="caution">
    <text evidence="4">The sequence shown here is derived from an EMBL/GenBank/DDBJ whole genome shotgun (WGS) entry which is preliminary data.</text>
</comment>
<reference evidence="4 5" key="1">
    <citation type="submission" date="2020-02" db="EMBL/GenBank/DDBJ databases">
        <title>Genome sequence of the type strain CCBAU10050 of Rhizobium daejeonense.</title>
        <authorList>
            <person name="Gao J."/>
            <person name="Sun J."/>
        </authorList>
    </citation>
    <scope>NUCLEOTIDE SEQUENCE [LARGE SCALE GENOMIC DNA]</scope>
    <source>
        <strain evidence="4 5">CCBAU10050</strain>
    </source>
</reference>